<dbReference type="InterPro" id="IPR036514">
    <property type="entry name" value="SGNH_hydro_sf"/>
</dbReference>
<dbReference type="EMBL" id="JBHUIO010000005">
    <property type="protein sequence ID" value="MFD2169569.1"/>
    <property type="molecule type" value="Genomic_DNA"/>
</dbReference>
<gene>
    <name evidence="2" type="ORF">ACFSOY_06135</name>
</gene>
<dbReference type="GO" id="GO:0016787">
    <property type="term" value="F:hydrolase activity"/>
    <property type="evidence" value="ECO:0007669"/>
    <property type="project" value="UniProtKB-KW"/>
</dbReference>
<evidence type="ECO:0000313" key="2">
    <source>
        <dbReference type="EMBL" id="MFD2169569.1"/>
    </source>
</evidence>
<name>A0ABW4ZVM6_9BACL</name>
<dbReference type="Gene3D" id="3.40.50.1110">
    <property type="entry name" value="SGNH hydrolase"/>
    <property type="match status" value="1"/>
</dbReference>
<organism evidence="2 3">
    <name type="scientific">Tumebacillus lipolyticus</name>
    <dbReference type="NCBI Taxonomy" id="1280370"/>
    <lineage>
        <taxon>Bacteria</taxon>
        <taxon>Bacillati</taxon>
        <taxon>Bacillota</taxon>
        <taxon>Bacilli</taxon>
        <taxon>Bacillales</taxon>
        <taxon>Alicyclobacillaceae</taxon>
        <taxon>Tumebacillus</taxon>
    </lineage>
</organism>
<keyword evidence="2" id="KW-0378">Hydrolase</keyword>
<dbReference type="CDD" id="cd00229">
    <property type="entry name" value="SGNH_hydrolase"/>
    <property type="match status" value="1"/>
</dbReference>
<dbReference type="Pfam" id="PF13472">
    <property type="entry name" value="Lipase_GDSL_2"/>
    <property type="match status" value="1"/>
</dbReference>
<dbReference type="SUPFAM" id="SSF52266">
    <property type="entry name" value="SGNH hydrolase"/>
    <property type="match status" value="1"/>
</dbReference>
<protein>
    <submittedName>
        <fullName evidence="2">SGNH/GDSL hydrolase family protein</fullName>
    </submittedName>
</protein>
<accession>A0ABW4ZVM6</accession>
<keyword evidence="3" id="KW-1185">Reference proteome</keyword>
<reference evidence="3" key="1">
    <citation type="journal article" date="2019" name="Int. J. Syst. Evol. Microbiol.">
        <title>The Global Catalogue of Microorganisms (GCM) 10K type strain sequencing project: providing services to taxonomists for standard genome sequencing and annotation.</title>
        <authorList>
            <consortium name="The Broad Institute Genomics Platform"/>
            <consortium name="The Broad Institute Genome Sequencing Center for Infectious Disease"/>
            <person name="Wu L."/>
            <person name="Ma J."/>
        </authorList>
    </citation>
    <scope>NUCLEOTIDE SEQUENCE [LARGE SCALE GENOMIC DNA]</scope>
    <source>
        <strain evidence="3">CGMCC 1.13574</strain>
    </source>
</reference>
<dbReference type="RefSeq" id="WP_386044827.1">
    <property type="nucleotide sequence ID" value="NZ_JBHUIO010000005.1"/>
</dbReference>
<sequence length="214" mass="22955">MVYYTALGDSITAGRSATSPRYAYPSLIVQSLQQQRRGAQGCVFAHDGWTSGALAGALPFGLEAIRRATTVSIWVGGNDLLRAAISLAVGSAHFQSVLVNRLARYASNLEQIVNAVRANSSACIVLCTQYNPFPRSPVAVAAIQQLNGATIQRSKALSTELAPAHEWFEGNQPALIQGYHTGRVEDALASFRRPIHPNNAGHAVIARNLSAYIR</sequence>
<feature type="domain" description="SGNH hydrolase-type esterase" evidence="1">
    <location>
        <begin position="6"/>
        <end position="204"/>
    </location>
</feature>
<evidence type="ECO:0000259" key="1">
    <source>
        <dbReference type="Pfam" id="PF13472"/>
    </source>
</evidence>
<comment type="caution">
    <text evidence="2">The sequence shown here is derived from an EMBL/GenBank/DDBJ whole genome shotgun (WGS) entry which is preliminary data.</text>
</comment>
<evidence type="ECO:0000313" key="3">
    <source>
        <dbReference type="Proteomes" id="UP001597343"/>
    </source>
</evidence>
<proteinExistence type="predicted"/>
<dbReference type="Proteomes" id="UP001597343">
    <property type="component" value="Unassembled WGS sequence"/>
</dbReference>
<dbReference type="InterPro" id="IPR013830">
    <property type="entry name" value="SGNH_hydro"/>
</dbReference>